<dbReference type="Proteomes" id="UP000095282">
    <property type="component" value="Unplaced"/>
</dbReference>
<organism evidence="1 2">
    <name type="scientific">Caenorhabditis tropicalis</name>
    <dbReference type="NCBI Taxonomy" id="1561998"/>
    <lineage>
        <taxon>Eukaryota</taxon>
        <taxon>Metazoa</taxon>
        <taxon>Ecdysozoa</taxon>
        <taxon>Nematoda</taxon>
        <taxon>Chromadorea</taxon>
        <taxon>Rhabditida</taxon>
        <taxon>Rhabditina</taxon>
        <taxon>Rhabditomorpha</taxon>
        <taxon>Rhabditoidea</taxon>
        <taxon>Rhabditidae</taxon>
        <taxon>Peloderinae</taxon>
        <taxon>Caenorhabditis</taxon>
    </lineage>
</organism>
<dbReference type="WBParaSite" id="Csp11.Scaffold590.g5096.t1">
    <property type="protein sequence ID" value="Csp11.Scaffold590.g5096.t1"/>
    <property type="gene ID" value="Csp11.Scaffold590.g5096"/>
</dbReference>
<accession>A0A1I7TEA8</accession>
<dbReference type="AlphaFoldDB" id="A0A1I7TEA8"/>
<keyword evidence="1" id="KW-1185">Reference proteome</keyword>
<protein>
    <submittedName>
        <fullName evidence="2">Uncharacterized protein</fullName>
    </submittedName>
</protein>
<evidence type="ECO:0000313" key="2">
    <source>
        <dbReference type="WBParaSite" id="Csp11.Scaffold590.g5096.t1"/>
    </source>
</evidence>
<name>A0A1I7TEA8_9PELO</name>
<reference evidence="2" key="1">
    <citation type="submission" date="2016-11" db="UniProtKB">
        <authorList>
            <consortium name="WormBaseParasite"/>
        </authorList>
    </citation>
    <scope>IDENTIFICATION</scope>
</reference>
<proteinExistence type="predicted"/>
<sequence length="163" mass="19251">MAFEGGSSVCYKGTENGCTVRGNGKNREFKETDFIEMFCDDFDVIMKSHVTLPMLLIDFVEDQKPPLSLFNRLTTVIRGLFSLKPLETKEDLEEGWNRVFGRVIKRLATKQVLRIKSFYTYRKKFHREFYKLCDWKIIQNSAVLPITKDRKVLETNWPKRAWK</sequence>
<evidence type="ECO:0000313" key="1">
    <source>
        <dbReference type="Proteomes" id="UP000095282"/>
    </source>
</evidence>